<keyword evidence="1" id="KW-1133">Transmembrane helix</keyword>
<dbReference type="PANTHER" id="PTHR47027:SF30">
    <property type="entry name" value="THAP-TYPE DOMAIN-CONTAINING PROTEIN"/>
    <property type="match status" value="1"/>
</dbReference>
<evidence type="ECO:0000259" key="2">
    <source>
        <dbReference type="PROSITE" id="PS50878"/>
    </source>
</evidence>
<name>A0A6P7SYF0_9MOLL</name>
<organism evidence="3 4">
    <name type="scientific">Octopus sinensis</name>
    <name type="common">East Asian common octopus</name>
    <dbReference type="NCBI Taxonomy" id="2607531"/>
    <lineage>
        <taxon>Eukaryota</taxon>
        <taxon>Metazoa</taxon>
        <taxon>Spiralia</taxon>
        <taxon>Lophotrochozoa</taxon>
        <taxon>Mollusca</taxon>
        <taxon>Cephalopoda</taxon>
        <taxon>Coleoidea</taxon>
        <taxon>Octopodiformes</taxon>
        <taxon>Octopoda</taxon>
        <taxon>Incirrata</taxon>
        <taxon>Octopodidae</taxon>
        <taxon>Octopus</taxon>
    </lineage>
</organism>
<dbReference type="PROSITE" id="PS50878">
    <property type="entry name" value="RT_POL"/>
    <property type="match status" value="1"/>
</dbReference>
<keyword evidence="1" id="KW-0472">Membrane</keyword>
<dbReference type="SUPFAM" id="SSF56672">
    <property type="entry name" value="DNA/RNA polymerases"/>
    <property type="match status" value="1"/>
</dbReference>
<protein>
    <submittedName>
        <fullName evidence="4">Secreted RxLR effector protein 78-like</fullName>
    </submittedName>
</protein>
<dbReference type="Proteomes" id="UP000515154">
    <property type="component" value="Linkage group LG1"/>
</dbReference>
<evidence type="ECO:0000313" key="3">
    <source>
        <dbReference type="Proteomes" id="UP000515154"/>
    </source>
</evidence>
<dbReference type="InterPro" id="IPR043502">
    <property type="entry name" value="DNA/RNA_pol_sf"/>
</dbReference>
<dbReference type="RefSeq" id="XP_029643433.1">
    <property type="nucleotide sequence ID" value="XM_029787573.1"/>
</dbReference>
<sequence length="134" mass="15443">MIFTLRQLQEKCCEQHQPLYLAFIDLSKTFDRVSRELLWDILAQYGCPDKFIRILKLLHDNMHARVQTDGGSSEPFKVTSGVKQGCIIAPTLFTIFIVTVLHIIQDDFHLASRSRTEWTASFSTSLASKVRQRQ</sequence>
<dbReference type="InterPro" id="IPR000477">
    <property type="entry name" value="RT_dom"/>
</dbReference>
<dbReference type="Pfam" id="PF00078">
    <property type="entry name" value="RVT_1"/>
    <property type="match status" value="1"/>
</dbReference>
<dbReference type="KEGG" id="osn:115217860"/>
<accession>A0A6P7SYF0</accession>
<evidence type="ECO:0000313" key="4">
    <source>
        <dbReference type="RefSeq" id="XP_029643433.1"/>
    </source>
</evidence>
<reference evidence="4" key="1">
    <citation type="submission" date="2025-08" db="UniProtKB">
        <authorList>
            <consortium name="RefSeq"/>
        </authorList>
    </citation>
    <scope>IDENTIFICATION</scope>
</reference>
<gene>
    <name evidence="4" type="primary">LOC115217860</name>
</gene>
<dbReference type="AlphaFoldDB" id="A0A6P7SYF0"/>
<dbReference type="PANTHER" id="PTHR47027">
    <property type="entry name" value="REVERSE TRANSCRIPTASE DOMAIN-CONTAINING PROTEIN"/>
    <property type="match status" value="1"/>
</dbReference>
<evidence type="ECO:0000256" key="1">
    <source>
        <dbReference type="SAM" id="Phobius"/>
    </source>
</evidence>
<feature type="transmembrane region" description="Helical" evidence="1">
    <location>
        <begin position="85"/>
        <end position="104"/>
    </location>
</feature>
<proteinExistence type="predicted"/>
<keyword evidence="1" id="KW-0812">Transmembrane</keyword>
<keyword evidence="3" id="KW-1185">Reference proteome</keyword>
<feature type="domain" description="Reverse transcriptase" evidence="2">
    <location>
        <begin position="1"/>
        <end position="134"/>
    </location>
</feature>